<dbReference type="Gene3D" id="1.20.1250.20">
    <property type="entry name" value="MFS general substrate transporter like domains"/>
    <property type="match status" value="1"/>
</dbReference>
<dbReference type="AlphaFoldDB" id="A0A919UBJ3"/>
<reference evidence="7" key="1">
    <citation type="submission" date="2021-01" db="EMBL/GenBank/DDBJ databases">
        <title>Whole genome shotgun sequence of Dactylosporangium siamense NBRC 106093.</title>
        <authorList>
            <person name="Komaki H."/>
            <person name="Tamura T."/>
        </authorList>
    </citation>
    <scope>NUCLEOTIDE SEQUENCE</scope>
    <source>
        <strain evidence="7">NBRC 106093</strain>
    </source>
</reference>
<feature type="transmembrane region" description="Helical" evidence="6">
    <location>
        <begin position="306"/>
        <end position="328"/>
    </location>
</feature>
<feature type="transmembrane region" description="Helical" evidence="6">
    <location>
        <begin position="214"/>
        <end position="238"/>
    </location>
</feature>
<dbReference type="InterPro" id="IPR036259">
    <property type="entry name" value="MFS_trans_sf"/>
</dbReference>
<dbReference type="GO" id="GO:0022857">
    <property type="term" value="F:transmembrane transporter activity"/>
    <property type="evidence" value="ECO:0007669"/>
    <property type="project" value="InterPro"/>
</dbReference>
<comment type="caution">
    <text evidence="7">The sequence shown here is derived from an EMBL/GenBank/DDBJ whole genome shotgun (WGS) entry which is preliminary data.</text>
</comment>
<feature type="transmembrane region" description="Helical" evidence="6">
    <location>
        <begin position="100"/>
        <end position="118"/>
    </location>
</feature>
<accession>A0A919UBJ3</accession>
<evidence type="ECO:0000256" key="1">
    <source>
        <dbReference type="ARBA" id="ARBA00004651"/>
    </source>
</evidence>
<feature type="transmembrane region" description="Helical" evidence="6">
    <location>
        <begin position="340"/>
        <end position="362"/>
    </location>
</feature>
<proteinExistence type="predicted"/>
<comment type="subcellular location">
    <subcellularLocation>
        <location evidence="1">Cell membrane</location>
        <topology evidence="1">Multi-pass membrane protein</topology>
    </subcellularLocation>
</comment>
<keyword evidence="5 6" id="KW-0472">Membrane</keyword>
<feature type="transmembrane region" description="Helical" evidence="6">
    <location>
        <begin position="14"/>
        <end position="36"/>
    </location>
</feature>
<keyword evidence="4 6" id="KW-1133">Transmembrane helix</keyword>
<evidence type="ECO:0000256" key="3">
    <source>
        <dbReference type="ARBA" id="ARBA00022692"/>
    </source>
</evidence>
<name>A0A919UBJ3_9ACTN</name>
<keyword evidence="8" id="KW-1185">Reference proteome</keyword>
<feature type="transmembrane region" description="Helical" evidence="6">
    <location>
        <begin position="276"/>
        <end position="294"/>
    </location>
</feature>
<feature type="transmembrane region" description="Helical" evidence="6">
    <location>
        <begin position="174"/>
        <end position="193"/>
    </location>
</feature>
<dbReference type="RefSeq" id="WP_203850936.1">
    <property type="nucleotide sequence ID" value="NZ_BAAAVW010000008.1"/>
</dbReference>
<dbReference type="EMBL" id="BONQ01000114">
    <property type="protein sequence ID" value="GIG49242.1"/>
    <property type="molecule type" value="Genomic_DNA"/>
</dbReference>
<feature type="transmembrane region" description="Helical" evidence="6">
    <location>
        <begin position="48"/>
        <end position="68"/>
    </location>
</feature>
<sequence>MKQGPLAHRDFRRLWLAGFISDTGDWLLLVALPILVFQLTGSPLQTSFAFLVELAPAVLLGPVAGHLADRWDRRRMLVGITAVQAVALLPLLLVHDRGDLPVLYAVIAVEAAMLTLFGPAKNALLPTLVPPEQLVAANSLVGLNQNLGRLVGGALGGLLLTLSGLPVIVVVDLVTFAVAAVLIAGIAPGARAVTETHQEPAGGGIAFGGRRIRIGLAIAALAGCAQGIFAVLFVVWVVRELGGGATETGLLRGVQAIGSIGLGLLLATARRTPGPATLVAAGAGAFGLLSFAVWNGPAVTDALPVYIALFILVGAPGIAMLTGLISLLQQETTDQVRGRVFGVFGAIFDGSSGVGMLAAGLLADRIGIMPMLDLQAALYLAAGATALLLIRPNWSGPVIRKPARRSDVVHPH</sequence>
<evidence type="ECO:0000256" key="6">
    <source>
        <dbReference type="SAM" id="Phobius"/>
    </source>
</evidence>
<keyword evidence="2" id="KW-1003">Cell membrane</keyword>
<feature type="transmembrane region" description="Helical" evidence="6">
    <location>
        <begin position="250"/>
        <end position="269"/>
    </location>
</feature>
<feature type="transmembrane region" description="Helical" evidence="6">
    <location>
        <begin position="75"/>
        <end position="94"/>
    </location>
</feature>
<evidence type="ECO:0000256" key="4">
    <source>
        <dbReference type="ARBA" id="ARBA00022989"/>
    </source>
</evidence>
<organism evidence="7 8">
    <name type="scientific">Dactylosporangium siamense</name>
    <dbReference type="NCBI Taxonomy" id="685454"/>
    <lineage>
        <taxon>Bacteria</taxon>
        <taxon>Bacillati</taxon>
        <taxon>Actinomycetota</taxon>
        <taxon>Actinomycetes</taxon>
        <taxon>Micromonosporales</taxon>
        <taxon>Micromonosporaceae</taxon>
        <taxon>Dactylosporangium</taxon>
    </lineage>
</organism>
<keyword evidence="3 6" id="KW-0812">Transmembrane</keyword>
<dbReference type="SUPFAM" id="SSF103473">
    <property type="entry name" value="MFS general substrate transporter"/>
    <property type="match status" value="1"/>
</dbReference>
<feature type="transmembrane region" description="Helical" evidence="6">
    <location>
        <begin position="368"/>
        <end position="390"/>
    </location>
</feature>
<dbReference type="Proteomes" id="UP000660611">
    <property type="component" value="Unassembled WGS sequence"/>
</dbReference>
<gene>
    <name evidence="7" type="ORF">Dsi01nite_072830</name>
</gene>
<dbReference type="Pfam" id="PF07690">
    <property type="entry name" value="MFS_1"/>
    <property type="match status" value="1"/>
</dbReference>
<evidence type="ECO:0000313" key="8">
    <source>
        <dbReference type="Proteomes" id="UP000660611"/>
    </source>
</evidence>
<dbReference type="InterPro" id="IPR011701">
    <property type="entry name" value="MFS"/>
</dbReference>
<protein>
    <submittedName>
        <fullName evidence="7">MFS transporter</fullName>
    </submittedName>
</protein>
<evidence type="ECO:0000256" key="2">
    <source>
        <dbReference type="ARBA" id="ARBA00022475"/>
    </source>
</evidence>
<dbReference type="CDD" id="cd06173">
    <property type="entry name" value="MFS_MefA_like"/>
    <property type="match status" value="1"/>
</dbReference>
<dbReference type="PANTHER" id="PTHR23513">
    <property type="entry name" value="INTEGRAL MEMBRANE EFFLUX PROTEIN-RELATED"/>
    <property type="match status" value="1"/>
</dbReference>
<dbReference type="GO" id="GO:0005886">
    <property type="term" value="C:plasma membrane"/>
    <property type="evidence" value="ECO:0007669"/>
    <property type="project" value="UniProtKB-SubCell"/>
</dbReference>
<dbReference type="PANTHER" id="PTHR23513:SF6">
    <property type="entry name" value="MAJOR FACILITATOR SUPERFAMILY ASSOCIATED DOMAIN-CONTAINING PROTEIN"/>
    <property type="match status" value="1"/>
</dbReference>
<evidence type="ECO:0000256" key="5">
    <source>
        <dbReference type="ARBA" id="ARBA00023136"/>
    </source>
</evidence>
<evidence type="ECO:0000313" key="7">
    <source>
        <dbReference type="EMBL" id="GIG49242.1"/>
    </source>
</evidence>